<dbReference type="GO" id="GO:0003677">
    <property type="term" value="F:DNA binding"/>
    <property type="evidence" value="ECO:0007669"/>
    <property type="project" value="UniProtKB-UniRule"/>
</dbReference>
<feature type="compositionally biased region" description="Polar residues" evidence="5">
    <location>
        <begin position="1"/>
        <end position="13"/>
    </location>
</feature>
<feature type="DNA-binding region" description="HMG box" evidence="4">
    <location>
        <begin position="149"/>
        <end position="220"/>
    </location>
</feature>
<dbReference type="InterPro" id="IPR009071">
    <property type="entry name" value="HMG_box_dom"/>
</dbReference>
<sequence length="340" mass="37762">MRGQSAKSSTASVTAREAPPDSEEQRFKQKCRELKKRITEVEESNDVATLALTRTNAVIRRLRLEYAILLERLEERATNPAFDPEDMSPPPSPKILDESLNSSNVKSSKGGSGVKRGSRKAGGRAGSSVAGSNGSSGASSKPARDPNLPKRPTNAYLIFCDMEKDRIRSELEEKNPGAVSELSKAITEAWNNLNEEGRAPYFKLYQDDRERYHREMSIYNQRKQEAGEAEAPAPKRQKFVIKLKPQQPQVQSSSTPAANDEPKVELNSEIDPPSDINDPEEPTTDVPESELNAPEEEGTPMEEVEEDTELAEDVKETDSKESKDESKEEENKAVETTNEN</sequence>
<protein>
    <recommendedName>
        <fullName evidence="6">HMG box domain-containing protein</fullName>
    </recommendedName>
</protein>
<dbReference type="CDD" id="cd22016">
    <property type="entry name" value="HMG-box_NHP10-like"/>
    <property type="match status" value="1"/>
</dbReference>
<dbReference type="SMART" id="SM00398">
    <property type="entry name" value="HMG"/>
    <property type="match status" value="1"/>
</dbReference>
<evidence type="ECO:0000256" key="2">
    <source>
        <dbReference type="ARBA" id="ARBA00023125"/>
    </source>
</evidence>
<keyword evidence="8" id="KW-1185">Reference proteome</keyword>
<feature type="compositionally biased region" description="Basic and acidic residues" evidence="5">
    <location>
        <begin position="215"/>
        <end position="226"/>
    </location>
</feature>
<dbReference type="OrthoDB" id="10070927at2759"/>
<evidence type="ECO:0000259" key="6">
    <source>
        <dbReference type="PROSITE" id="PS50118"/>
    </source>
</evidence>
<feature type="compositionally biased region" description="Basic and acidic residues" evidence="5">
    <location>
        <begin position="312"/>
        <end position="333"/>
    </location>
</feature>
<proteinExistence type="predicted"/>
<dbReference type="InterPro" id="IPR036910">
    <property type="entry name" value="HMG_box_dom_sf"/>
</dbReference>
<evidence type="ECO:0000313" key="8">
    <source>
        <dbReference type="Proteomes" id="UP000837801"/>
    </source>
</evidence>
<dbReference type="PANTHER" id="PTHR48112:SF13">
    <property type="entry name" value="NON-HISTONE PROTEIN 10"/>
    <property type="match status" value="1"/>
</dbReference>
<reference evidence="7" key="1">
    <citation type="submission" date="2022-03" db="EMBL/GenBank/DDBJ databases">
        <authorList>
            <person name="Legras J.-L."/>
            <person name="Devillers H."/>
            <person name="Grondin C."/>
        </authorList>
    </citation>
    <scope>NUCLEOTIDE SEQUENCE</scope>
    <source>
        <strain evidence="7">CLIB 1423</strain>
    </source>
</reference>
<feature type="region of interest" description="Disordered" evidence="5">
    <location>
        <begin position="75"/>
        <end position="155"/>
    </location>
</feature>
<keyword evidence="2 4" id="KW-0238">DNA-binding</keyword>
<feature type="region of interest" description="Disordered" evidence="5">
    <location>
        <begin position="1"/>
        <end position="28"/>
    </location>
</feature>
<feature type="region of interest" description="Disordered" evidence="5">
    <location>
        <begin position="215"/>
        <end position="340"/>
    </location>
</feature>
<name>A0A9P0QN85_9ASCO</name>
<gene>
    <name evidence="7" type="ORF">CLIB1423_06S04522</name>
</gene>
<evidence type="ECO:0000313" key="7">
    <source>
        <dbReference type="EMBL" id="CAH2352354.1"/>
    </source>
</evidence>
<dbReference type="GO" id="GO:0005634">
    <property type="term" value="C:nucleus"/>
    <property type="evidence" value="ECO:0007669"/>
    <property type="project" value="UniProtKB-SubCell"/>
</dbReference>
<accession>A0A9P0QN85</accession>
<evidence type="ECO:0000256" key="4">
    <source>
        <dbReference type="PROSITE-ProRule" id="PRU00267"/>
    </source>
</evidence>
<feature type="compositionally biased region" description="Low complexity" evidence="5">
    <location>
        <begin position="245"/>
        <end position="256"/>
    </location>
</feature>
<dbReference type="InterPro" id="IPR050342">
    <property type="entry name" value="HMGB"/>
</dbReference>
<dbReference type="InterPro" id="IPR056513">
    <property type="entry name" value="INO80F"/>
</dbReference>
<keyword evidence="3 4" id="KW-0539">Nucleus</keyword>
<comment type="caution">
    <text evidence="7">The sequence shown here is derived from an EMBL/GenBank/DDBJ whole genome shotgun (WGS) entry which is preliminary data.</text>
</comment>
<evidence type="ECO:0000256" key="5">
    <source>
        <dbReference type="SAM" id="MobiDB-lite"/>
    </source>
</evidence>
<dbReference type="SUPFAM" id="SSF47095">
    <property type="entry name" value="HMG-box"/>
    <property type="match status" value="1"/>
</dbReference>
<dbReference type="Gene3D" id="1.10.30.10">
    <property type="entry name" value="High mobility group box domain"/>
    <property type="match status" value="1"/>
</dbReference>
<dbReference type="Pfam" id="PF00505">
    <property type="entry name" value="HMG_box"/>
    <property type="match status" value="1"/>
</dbReference>
<dbReference type="AlphaFoldDB" id="A0A9P0QN85"/>
<dbReference type="Pfam" id="PF24245">
    <property type="entry name" value="INO80F"/>
    <property type="match status" value="1"/>
</dbReference>
<evidence type="ECO:0000256" key="3">
    <source>
        <dbReference type="ARBA" id="ARBA00023242"/>
    </source>
</evidence>
<dbReference type="PANTHER" id="PTHR48112">
    <property type="entry name" value="HIGH MOBILITY GROUP PROTEIN DSP1"/>
    <property type="match status" value="1"/>
</dbReference>
<dbReference type="EMBL" id="CAKXYY010000006">
    <property type="protein sequence ID" value="CAH2352354.1"/>
    <property type="molecule type" value="Genomic_DNA"/>
</dbReference>
<dbReference type="Proteomes" id="UP000837801">
    <property type="component" value="Unassembled WGS sequence"/>
</dbReference>
<feature type="domain" description="HMG box" evidence="6">
    <location>
        <begin position="149"/>
        <end position="220"/>
    </location>
</feature>
<evidence type="ECO:0000256" key="1">
    <source>
        <dbReference type="ARBA" id="ARBA00004123"/>
    </source>
</evidence>
<feature type="compositionally biased region" description="Acidic residues" evidence="5">
    <location>
        <begin position="293"/>
        <end position="311"/>
    </location>
</feature>
<comment type="subcellular location">
    <subcellularLocation>
        <location evidence="1">Nucleus</location>
    </subcellularLocation>
</comment>
<feature type="compositionally biased region" description="Low complexity" evidence="5">
    <location>
        <begin position="126"/>
        <end position="141"/>
    </location>
</feature>
<dbReference type="PROSITE" id="PS50118">
    <property type="entry name" value="HMG_BOX_2"/>
    <property type="match status" value="1"/>
</dbReference>
<organism evidence="7 8">
    <name type="scientific">[Candida] railenensis</name>
    <dbReference type="NCBI Taxonomy" id="45579"/>
    <lineage>
        <taxon>Eukaryota</taxon>
        <taxon>Fungi</taxon>
        <taxon>Dikarya</taxon>
        <taxon>Ascomycota</taxon>
        <taxon>Saccharomycotina</taxon>
        <taxon>Pichiomycetes</taxon>
        <taxon>Debaryomycetaceae</taxon>
        <taxon>Kurtzmaniella</taxon>
    </lineage>
</organism>